<dbReference type="InterPro" id="IPR011600">
    <property type="entry name" value="Pept_C14_caspase"/>
</dbReference>
<dbReference type="InterPro" id="IPR011042">
    <property type="entry name" value="6-blade_b-propeller_TolB-like"/>
</dbReference>
<dbReference type="Pfam" id="PF00656">
    <property type="entry name" value="Peptidase_C14"/>
    <property type="match status" value="1"/>
</dbReference>
<dbReference type="GO" id="GO:0006508">
    <property type="term" value="P:proteolysis"/>
    <property type="evidence" value="ECO:0007669"/>
    <property type="project" value="InterPro"/>
</dbReference>
<dbReference type="SUPFAM" id="SSF82171">
    <property type="entry name" value="DPP6 N-terminal domain-like"/>
    <property type="match status" value="1"/>
</dbReference>
<dbReference type="PANTHER" id="PTHR48104:SF30">
    <property type="entry name" value="METACASPASE-1"/>
    <property type="match status" value="1"/>
</dbReference>
<name>A0A7X9XC70_9BACT</name>
<dbReference type="PANTHER" id="PTHR48104">
    <property type="entry name" value="METACASPASE-4"/>
    <property type="match status" value="1"/>
</dbReference>
<sequence length="561" mass="63228">MNSRQILLFLLLFFSAIGANAQSQFPPSFDLEGDERFPSITSDGKVLLFARETKEGFTFHLSNKIDGKFMPPTSLVLPKDLPYPTGPMISYDGRWIYFSAKGKNSGSDIYRMKRWGRRLGKPQKIEGKVNTSGYEMYPSLTKDGKGLYFSRLNNVSDPTDLKYALYYSELDKDGKWGEPVQLPEGINLYSEKEPRILPDSKTLMFTSKISDESFDYDVMMAKKNDDGTWSDPEPVLSINQSKLNHPPCIDGVSQKAYFSKDGKLMEIPLNKVIEVKTEVKKEVALSRNTDSATEADETKKEETSPSKKPSKVSSFSDLGFDIKDFVPEPKYKAIIIGINAYNDGKIASLDNPEKDAASLEEILTTYYAFEKEDVKLLLSPTRENLIETFDAMMEESTENDHILIFYAGHGHWDQRRKAGYWLPSDAKAKSTANWVRNSTIKEYVASFKAKHVLLISDACFSGSIFKTRAAFDGADKSIKALEELPSRKAMTSGTLKEVPDESVFVKYLQKRLISNQEKYISARSLFDSFRVAVMNNSENVPQFGVINQTGDEGGGFIFIRK</sequence>
<gene>
    <name evidence="4" type="ORF">HHU12_25970</name>
</gene>
<dbReference type="AlphaFoldDB" id="A0A7X9XC70"/>
<dbReference type="GO" id="GO:0004197">
    <property type="term" value="F:cysteine-type endopeptidase activity"/>
    <property type="evidence" value="ECO:0007669"/>
    <property type="project" value="InterPro"/>
</dbReference>
<feature type="chain" id="PRO_5031029015" description="Peptidase C14 caspase domain-containing protein" evidence="2">
    <location>
        <begin position="22"/>
        <end position="561"/>
    </location>
</feature>
<accession>A0A7X9XC70</accession>
<dbReference type="Proteomes" id="UP000576082">
    <property type="component" value="Unassembled WGS sequence"/>
</dbReference>
<dbReference type="SUPFAM" id="SSF52129">
    <property type="entry name" value="Caspase-like"/>
    <property type="match status" value="1"/>
</dbReference>
<dbReference type="RefSeq" id="WP_169659655.1">
    <property type="nucleotide sequence ID" value="NZ_JABANE010000098.1"/>
</dbReference>
<feature type="signal peptide" evidence="2">
    <location>
        <begin position="1"/>
        <end position="21"/>
    </location>
</feature>
<evidence type="ECO:0000313" key="4">
    <source>
        <dbReference type="EMBL" id="NME71440.1"/>
    </source>
</evidence>
<dbReference type="InterPro" id="IPR029030">
    <property type="entry name" value="Caspase-like_dom_sf"/>
</dbReference>
<dbReference type="Gene3D" id="2.120.10.30">
    <property type="entry name" value="TolB, C-terminal domain"/>
    <property type="match status" value="1"/>
</dbReference>
<dbReference type="Pfam" id="PF07676">
    <property type="entry name" value="PD40"/>
    <property type="match status" value="3"/>
</dbReference>
<dbReference type="GO" id="GO:0005737">
    <property type="term" value="C:cytoplasm"/>
    <property type="evidence" value="ECO:0007669"/>
    <property type="project" value="TreeGrafter"/>
</dbReference>
<dbReference type="InterPro" id="IPR050452">
    <property type="entry name" value="Metacaspase"/>
</dbReference>
<keyword evidence="5" id="KW-1185">Reference proteome</keyword>
<feature type="domain" description="Peptidase C14 caspase" evidence="3">
    <location>
        <begin position="332"/>
        <end position="533"/>
    </location>
</feature>
<proteinExistence type="predicted"/>
<reference evidence="4 5" key="1">
    <citation type="submission" date="2020-04" db="EMBL/GenBank/DDBJ databases">
        <title>Flammeovirga sp. SR4, a novel species isolated from seawater.</title>
        <authorList>
            <person name="Wang X."/>
        </authorList>
    </citation>
    <scope>NUCLEOTIDE SEQUENCE [LARGE SCALE GENOMIC DNA]</scope>
    <source>
        <strain evidence="4 5">ATCC 23126</strain>
    </source>
</reference>
<evidence type="ECO:0000313" key="5">
    <source>
        <dbReference type="Proteomes" id="UP000576082"/>
    </source>
</evidence>
<dbReference type="InterPro" id="IPR011659">
    <property type="entry name" value="WD40"/>
</dbReference>
<dbReference type="Gene3D" id="3.40.50.1460">
    <property type="match status" value="1"/>
</dbReference>
<keyword evidence="2" id="KW-0732">Signal</keyword>
<protein>
    <recommendedName>
        <fullName evidence="3">Peptidase C14 caspase domain-containing protein</fullName>
    </recommendedName>
</protein>
<evidence type="ECO:0000259" key="3">
    <source>
        <dbReference type="Pfam" id="PF00656"/>
    </source>
</evidence>
<comment type="caution">
    <text evidence="4">The sequence shown here is derived from an EMBL/GenBank/DDBJ whole genome shotgun (WGS) entry which is preliminary data.</text>
</comment>
<feature type="region of interest" description="Disordered" evidence="1">
    <location>
        <begin position="284"/>
        <end position="313"/>
    </location>
</feature>
<evidence type="ECO:0000256" key="1">
    <source>
        <dbReference type="SAM" id="MobiDB-lite"/>
    </source>
</evidence>
<organism evidence="4 5">
    <name type="scientific">Flammeovirga aprica JL-4</name>
    <dbReference type="NCBI Taxonomy" id="694437"/>
    <lineage>
        <taxon>Bacteria</taxon>
        <taxon>Pseudomonadati</taxon>
        <taxon>Bacteroidota</taxon>
        <taxon>Cytophagia</taxon>
        <taxon>Cytophagales</taxon>
        <taxon>Flammeovirgaceae</taxon>
        <taxon>Flammeovirga</taxon>
    </lineage>
</organism>
<feature type="compositionally biased region" description="Basic and acidic residues" evidence="1">
    <location>
        <begin position="296"/>
        <end position="305"/>
    </location>
</feature>
<dbReference type="EMBL" id="JABANE010000098">
    <property type="protein sequence ID" value="NME71440.1"/>
    <property type="molecule type" value="Genomic_DNA"/>
</dbReference>
<evidence type="ECO:0000256" key="2">
    <source>
        <dbReference type="SAM" id="SignalP"/>
    </source>
</evidence>